<evidence type="ECO:0000313" key="13">
    <source>
        <dbReference type="Proteomes" id="UP000030689"/>
    </source>
</evidence>
<dbReference type="PANTHER" id="PTHR12960">
    <property type="entry name" value="GLE-1-RELATED"/>
    <property type="match status" value="1"/>
</dbReference>
<organism evidence="12 13">
    <name type="scientific">Eutrema salsugineum</name>
    <name type="common">Saltwater cress</name>
    <name type="synonym">Sisymbrium salsugineum</name>
    <dbReference type="NCBI Taxonomy" id="72664"/>
    <lineage>
        <taxon>Eukaryota</taxon>
        <taxon>Viridiplantae</taxon>
        <taxon>Streptophyta</taxon>
        <taxon>Embryophyta</taxon>
        <taxon>Tracheophyta</taxon>
        <taxon>Spermatophyta</taxon>
        <taxon>Magnoliopsida</taxon>
        <taxon>eudicotyledons</taxon>
        <taxon>Gunneridae</taxon>
        <taxon>Pentapetalae</taxon>
        <taxon>rosids</taxon>
        <taxon>malvids</taxon>
        <taxon>Brassicales</taxon>
        <taxon>Brassicaceae</taxon>
        <taxon>Eutremeae</taxon>
        <taxon>Eutrema</taxon>
    </lineage>
</organism>
<evidence type="ECO:0000256" key="8">
    <source>
        <dbReference type="ARBA" id="ARBA00023242"/>
    </source>
</evidence>
<dbReference type="OrthoDB" id="1112918at2759"/>
<reference evidence="12 13" key="1">
    <citation type="journal article" date="2013" name="Front. Plant Sci.">
        <title>The Reference Genome of the Halophytic Plant Eutrema salsugineum.</title>
        <authorList>
            <person name="Yang R."/>
            <person name="Jarvis D.E."/>
            <person name="Chen H."/>
            <person name="Beilstein M.A."/>
            <person name="Grimwood J."/>
            <person name="Jenkins J."/>
            <person name="Shu S."/>
            <person name="Prochnik S."/>
            <person name="Xin M."/>
            <person name="Ma C."/>
            <person name="Schmutz J."/>
            <person name="Wing R.A."/>
            <person name="Mitchell-Olds T."/>
            <person name="Schumaker K.S."/>
            <person name="Wang X."/>
        </authorList>
    </citation>
    <scope>NUCLEOTIDE SEQUENCE [LARGE SCALE GENOMIC DNA]</scope>
</reference>
<evidence type="ECO:0000256" key="2">
    <source>
        <dbReference type="ARBA" id="ARBA00011056"/>
    </source>
</evidence>
<dbReference type="GO" id="GO:0016973">
    <property type="term" value="P:poly(A)+ mRNA export from nucleus"/>
    <property type="evidence" value="ECO:0007669"/>
    <property type="project" value="InterPro"/>
</dbReference>
<evidence type="ECO:0000256" key="9">
    <source>
        <dbReference type="ARBA" id="ARBA00026227"/>
    </source>
</evidence>
<keyword evidence="3" id="KW-0813">Transport</keyword>
<evidence type="ECO:0000256" key="3">
    <source>
        <dbReference type="ARBA" id="ARBA00022448"/>
    </source>
</evidence>
<dbReference type="STRING" id="72664.V4L7Q3"/>
<dbReference type="Proteomes" id="UP000030689">
    <property type="component" value="Unassembled WGS sequence"/>
</dbReference>
<keyword evidence="8" id="KW-0539">Nucleus</keyword>
<proteinExistence type="inferred from homology"/>
<name>V4L7Q3_EUTSA</name>
<accession>V4L7Q3</accession>
<protein>
    <recommendedName>
        <fullName evidence="9">mRNA export factor GLE1</fullName>
    </recommendedName>
    <alternativeName>
        <fullName evidence="10">Nucleoporin GLE1</fullName>
    </alternativeName>
</protein>
<dbReference type="GO" id="GO:0005737">
    <property type="term" value="C:cytoplasm"/>
    <property type="evidence" value="ECO:0007669"/>
    <property type="project" value="TreeGrafter"/>
</dbReference>
<keyword evidence="11" id="KW-0175">Coiled coil</keyword>
<evidence type="ECO:0000256" key="5">
    <source>
        <dbReference type="ARBA" id="ARBA00022927"/>
    </source>
</evidence>
<evidence type="ECO:0000256" key="6">
    <source>
        <dbReference type="ARBA" id="ARBA00023010"/>
    </source>
</evidence>
<dbReference type="GO" id="GO:0048316">
    <property type="term" value="P:seed development"/>
    <property type="evidence" value="ECO:0007669"/>
    <property type="project" value="EnsemblPlants"/>
</dbReference>
<dbReference type="GO" id="GO:0044614">
    <property type="term" value="C:nuclear pore cytoplasmic filaments"/>
    <property type="evidence" value="ECO:0007669"/>
    <property type="project" value="TreeGrafter"/>
</dbReference>
<dbReference type="KEGG" id="eus:EUTSA_v10001133mg"/>
<evidence type="ECO:0000256" key="1">
    <source>
        <dbReference type="ARBA" id="ARBA00004567"/>
    </source>
</evidence>
<keyword evidence="13" id="KW-1185">Reference proteome</keyword>
<keyword evidence="7" id="KW-0906">Nuclear pore complex</keyword>
<dbReference type="GO" id="GO:0005543">
    <property type="term" value="F:phospholipid binding"/>
    <property type="evidence" value="ECO:0007669"/>
    <property type="project" value="TreeGrafter"/>
</dbReference>
<comment type="similarity">
    <text evidence="2">Belongs to the GLE1 family.</text>
</comment>
<feature type="coiled-coil region" evidence="11">
    <location>
        <begin position="98"/>
        <end position="164"/>
    </location>
</feature>
<dbReference type="GO" id="GO:0000822">
    <property type="term" value="F:inositol hexakisphosphate binding"/>
    <property type="evidence" value="ECO:0007669"/>
    <property type="project" value="TreeGrafter"/>
</dbReference>
<dbReference type="PANTHER" id="PTHR12960:SF0">
    <property type="entry name" value="MRNA EXPORT FACTOR GLE1"/>
    <property type="match status" value="1"/>
</dbReference>
<dbReference type="InterPro" id="IPR012476">
    <property type="entry name" value="GLE1"/>
</dbReference>
<dbReference type="Pfam" id="PF07817">
    <property type="entry name" value="GLE1"/>
    <property type="match status" value="2"/>
</dbReference>
<keyword evidence="5" id="KW-0653">Protein transport</keyword>
<dbReference type="eggNOG" id="KOG2412">
    <property type="taxonomic scope" value="Eukaryota"/>
</dbReference>
<evidence type="ECO:0000256" key="10">
    <source>
        <dbReference type="ARBA" id="ARBA00029983"/>
    </source>
</evidence>
<sequence length="442" mass="51562">MRIVSELNSLVSEIDYIEKNLNVFSKNGNKEFIIHVSEDEIDCDEEEEEEEYCEICTAKKRFAYDEDSYLMINDKSKTKIKEDIQILETEILHETETFRSAMSRVENYREDRRQVERRLDLQYKRELAESLDTYLTSVQQQRTHQEKEADQRKAAKVKEKLEQETWNNNNGDQAAERSMTYMLKKLHELEAVNQWLKSRSCKDFSSFEKRIARIIRQICGTEDNVVASTNEILRIFRDPSCPLSISISAFAKKMVSACGNPFACSYVIVYITSQFPQAMDILLAEFHKACIYTTVPNHNIELAWDLDAYKRLDSIMRLYGALVQTDIRCNVHGIEHGWVWLARFLNRTKAHNRATATALNAFLQTAGFGLYQRYRSQFLKLLSVVREQFLAKLKEEKDVSSSGLQIIINDITAYLDDRMYIKEPRGRTMLTNLLSRGTNKHQ</sequence>
<dbReference type="Gene3D" id="1.25.40.510">
    <property type="entry name" value="GLE1-like"/>
    <property type="match status" value="1"/>
</dbReference>
<keyword evidence="4" id="KW-0509">mRNA transport</keyword>
<comment type="subcellular location">
    <subcellularLocation>
        <location evidence="1">Nucleus</location>
        <location evidence="1">Nuclear pore complex</location>
    </subcellularLocation>
</comment>
<keyword evidence="6" id="KW-0811">Translocation</keyword>
<gene>
    <name evidence="12" type="ORF">EUTSA_v10001133mg</name>
</gene>
<dbReference type="Gramene" id="ESQ39669">
    <property type="protein sequence ID" value="ESQ39669"/>
    <property type="gene ID" value="EUTSA_v10001133mg"/>
</dbReference>
<dbReference type="InterPro" id="IPR038506">
    <property type="entry name" value="GLE1-like_sf"/>
</dbReference>
<evidence type="ECO:0000256" key="11">
    <source>
        <dbReference type="SAM" id="Coils"/>
    </source>
</evidence>
<evidence type="ECO:0000256" key="7">
    <source>
        <dbReference type="ARBA" id="ARBA00023132"/>
    </source>
</evidence>
<dbReference type="GO" id="GO:0031369">
    <property type="term" value="F:translation initiation factor binding"/>
    <property type="evidence" value="ECO:0007669"/>
    <property type="project" value="TreeGrafter"/>
</dbReference>
<evidence type="ECO:0000256" key="4">
    <source>
        <dbReference type="ARBA" id="ARBA00022816"/>
    </source>
</evidence>
<dbReference type="GO" id="GO:0015031">
    <property type="term" value="P:protein transport"/>
    <property type="evidence" value="ECO:0007669"/>
    <property type="project" value="UniProtKB-KW"/>
</dbReference>
<dbReference type="AlphaFoldDB" id="V4L7Q3"/>
<evidence type="ECO:0000313" key="12">
    <source>
        <dbReference type="EMBL" id="ESQ39669.1"/>
    </source>
</evidence>
<dbReference type="EMBL" id="KI517465">
    <property type="protein sequence ID" value="ESQ39669.1"/>
    <property type="molecule type" value="Genomic_DNA"/>
</dbReference>